<protein>
    <submittedName>
        <fullName evidence="2">Uncharacterized protein</fullName>
    </submittedName>
</protein>
<name>A0A0V7ZKU6_9CYAN</name>
<proteinExistence type="predicted"/>
<dbReference type="EMBL" id="LMTZ01000113">
    <property type="protein sequence ID" value="KST65058.1"/>
    <property type="molecule type" value="Genomic_DNA"/>
</dbReference>
<keyword evidence="3" id="KW-1185">Reference proteome</keyword>
<dbReference type="Proteomes" id="UP000053372">
    <property type="component" value="Unassembled WGS sequence"/>
</dbReference>
<gene>
    <name evidence="2" type="ORF">BC008_19845</name>
</gene>
<keyword evidence="1" id="KW-0472">Membrane</keyword>
<comment type="caution">
    <text evidence="2">The sequence shown here is derived from an EMBL/GenBank/DDBJ whole genome shotgun (WGS) entry which is preliminary data.</text>
</comment>
<dbReference type="AlphaFoldDB" id="A0A0V7ZKU6"/>
<evidence type="ECO:0000313" key="3">
    <source>
        <dbReference type="Proteomes" id="UP000053372"/>
    </source>
</evidence>
<keyword evidence="1" id="KW-1133">Transmembrane helix</keyword>
<dbReference type="RefSeq" id="WP_058184095.1">
    <property type="nucleotide sequence ID" value="NZ_LMTZ01000113.1"/>
</dbReference>
<feature type="transmembrane region" description="Helical" evidence="1">
    <location>
        <begin position="44"/>
        <end position="62"/>
    </location>
</feature>
<keyword evidence="1" id="KW-0812">Transmembrane</keyword>
<reference evidence="2 3" key="1">
    <citation type="journal article" date="2015" name="Genome Announc.">
        <title>Draft Genome of the Euendolithic (true boring) Cyanobacterium Mastigocoleus testarum strain BC008.</title>
        <authorList>
            <person name="Guida B.S."/>
            <person name="Garcia-Pichel F."/>
        </authorList>
    </citation>
    <scope>NUCLEOTIDE SEQUENCE [LARGE SCALE GENOMIC DNA]</scope>
    <source>
        <strain evidence="2 3">BC008</strain>
    </source>
</reference>
<sequence>MRELMLGSWALEIGKRLRTLFTTLAVRAYTNYQLPITNYQLPKSIVTLHFFIFLTAITAISVKHFGVP</sequence>
<accession>A0A0V7ZKU6</accession>
<evidence type="ECO:0000313" key="2">
    <source>
        <dbReference type="EMBL" id="KST65058.1"/>
    </source>
</evidence>
<evidence type="ECO:0000256" key="1">
    <source>
        <dbReference type="SAM" id="Phobius"/>
    </source>
</evidence>
<organism evidence="2 3">
    <name type="scientific">Mastigocoleus testarum BC008</name>
    <dbReference type="NCBI Taxonomy" id="371196"/>
    <lineage>
        <taxon>Bacteria</taxon>
        <taxon>Bacillati</taxon>
        <taxon>Cyanobacteriota</taxon>
        <taxon>Cyanophyceae</taxon>
        <taxon>Nostocales</taxon>
        <taxon>Hapalosiphonaceae</taxon>
        <taxon>Mastigocoleus</taxon>
    </lineage>
</organism>